<dbReference type="RefSeq" id="WP_133106713.1">
    <property type="nucleotide sequence ID" value="NZ_SMNA01000003.1"/>
</dbReference>
<feature type="transmembrane region" description="Helical" evidence="4">
    <location>
        <begin position="148"/>
        <end position="171"/>
    </location>
</feature>
<dbReference type="GO" id="GO:0016301">
    <property type="term" value="F:kinase activity"/>
    <property type="evidence" value="ECO:0007669"/>
    <property type="project" value="UniProtKB-KW"/>
</dbReference>
<dbReference type="EMBL" id="SMNA01000003">
    <property type="protein sequence ID" value="TDE95784.1"/>
    <property type="molecule type" value="Genomic_DNA"/>
</dbReference>
<organism evidence="6 7">
    <name type="scientific">Occultella glacieicola</name>
    <dbReference type="NCBI Taxonomy" id="2518684"/>
    <lineage>
        <taxon>Bacteria</taxon>
        <taxon>Bacillati</taxon>
        <taxon>Actinomycetota</taxon>
        <taxon>Actinomycetes</taxon>
        <taxon>Micrococcales</taxon>
        <taxon>Ruaniaceae</taxon>
        <taxon>Occultella</taxon>
    </lineage>
</organism>
<dbReference type="SUPFAM" id="SSF55874">
    <property type="entry name" value="ATPase domain of HSP90 chaperone/DNA topoisomerase II/histidine kinase"/>
    <property type="match status" value="1"/>
</dbReference>
<sequence>MNPARTSAGAIGLAGWSRASNPQRFETYNRWTLYFLLAFEPVFALMLFSGSTEYTGAGALAFLVASTVHCALAIMATRACLGVYLGRAGSARRELWLLAVGTPLTVGAAIFWAGSSANPSPIATGFAAAIAPVIAVLAVSPLLSAGRLVLVSVIVGPVAAVLATMIALGPATAAGGVIPLVISTGLVAVGAALSFRISVWMIGVVWEQEQRRAVDARLAVAEERLRFSRDLHDVFGRTLSTVAVKSELAAELARRGDDRAPDQMLEVRRIAQDALREVRAVVDGYRAADLPTEVAGAREILRSAGVDVLVAGEGTDLPPRSQEALAWVVREAVTNVVRHADADRCVIELRASPDAATLRISNDGARPADAARVGAGLNGLRERLATLGGTLDVHRNDTEFTLIAVVPLVGGPPVPPTTADPTPGATP</sequence>
<feature type="transmembrane region" description="Helical" evidence="4">
    <location>
        <begin position="95"/>
        <end position="114"/>
    </location>
</feature>
<evidence type="ECO:0000256" key="2">
    <source>
        <dbReference type="ARBA" id="ARBA00022777"/>
    </source>
</evidence>
<keyword evidence="4" id="KW-0812">Transmembrane</keyword>
<feature type="domain" description="Signal transduction histidine kinase subgroup 3 dimerisation and phosphoacceptor" evidence="5">
    <location>
        <begin position="223"/>
        <end position="289"/>
    </location>
</feature>
<accession>A0ABY2E6U8</accession>
<proteinExistence type="predicted"/>
<dbReference type="Pfam" id="PF07730">
    <property type="entry name" value="HisKA_3"/>
    <property type="match status" value="1"/>
</dbReference>
<feature type="transmembrane region" description="Helical" evidence="4">
    <location>
        <begin position="120"/>
        <end position="139"/>
    </location>
</feature>
<keyword evidence="4" id="KW-1133">Transmembrane helix</keyword>
<name>A0ABY2E6U8_9MICO</name>
<protein>
    <submittedName>
        <fullName evidence="6">Sensor histidine kinase</fullName>
    </submittedName>
</protein>
<keyword evidence="2 6" id="KW-0418">Kinase</keyword>
<keyword evidence="4" id="KW-0472">Membrane</keyword>
<evidence type="ECO:0000313" key="6">
    <source>
        <dbReference type="EMBL" id="TDE95784.1"/>
    </source>
</evidence>
<dbReference type="PANTHER" id="PTHR24421:SF63">
    <property type="entry name" value="SENSOR HISTIDINE KINASE DESK"/>
    <property type="match status" value="1"/>
</dbReference>
<dbReference type="PANTHER" id="PTHR24421">
    <property type="entry name" value="NITRATE/NITRITE SENSOR PROTEIN NARX-RELATED"/>
    <property type="match status" value="1"/>
</dbReference>
<feature type="transmembrane region" description="Helical" evidence="4">
    <location>
        <begin position="31"/>
        <end position="48"/>
    </location>
</feature>
<evidence type="ECO:0000256" key="3">
    <source>
        <dbReference type="ARBA" id="ARBA00023012"/>
    </source>
</evidence>
<gene>
    <name evidence="6" type="ORF">EXU48_05840</name>
</gene>
<dbReference type="CDD" id="cd16917">
    <property type="entry name" value="HATPase_UhpB-NarQ-NarX-like"/>
    <property type="match status" value="1"/>
</dbReference>
<evidence type="ECO:0000313" key="7">
    <source>
        <dbReference type="Proteomes" id="UP000504882"/>
    </source>
</evidence>
<evidence type="ECO:0000259" key="5">
    <source>
        <dbReference type="Pfam" id="PF07730"/>
    </source>
</evidence>
<evidence type="ECO:0000256" key="1">
    <source>
        <dbReference type="ARBA" id="ARBA00022679"/>
    </source>
</evidence>
<comment type="caution">
    <text evidence="6">The sequence shown here is derived from an EMBL/GenBank/DDBJ whole genome shotgun (WGS) entry which is preliminary data.</text>
</comment>
<evidence type="ECO:0000256" key="4">
    <source>
        <dbReference type="SAM" id="Phobius"/>
    </source>
</evidence>
<dbReference type="InterPro" id="IPR050482">
    <property type="entry name" value="Sensor_HK_TwoCompSys"/>
</dbReference>
<dbReference type="InterPro" id="IPR036890">
    <property type="entry name" value="HATPase_C_sf"/>
</dbReference>
<reference evidence="6 7" key="1">
    <citation type="submission" date="2019-03" db="EMBL/GenBank/DDBJ databases">
        <title>Genomic features of bacteria from cold environments.</title>
        <authorList>
            <person name="Shen L."/>
        </authorList>
    </citation>
    <scope>NUCLEOTIDE SEQUENCE [LARGE SCALE GENOMIC DNA]</scope>
    <source>
        <strain evidence="7">T3246-1</strain>
    </source>
</reference>
<keyword evidence="3" id="KW-0902">Two-component regulatory system</keyword>
<dbReference type="Gene3D" id="3.30.565.10">
    <property type="entry name" value="Histidine kinase-like ATPase, C-terminal domain"/>
    <property type="match status" value="1"/>
</dbReference>
<keyword evidence="7" id="KW-1185">Reference proteome</keyword>
<dbReference type="Proteomes" id="UP000504882">
    <property type="component" value="Unassembled WGS sequence"/>
</dbReference>
<dbReference type="InterPro" id="IPR011712">
    <property type="entry name" value="Sig_transdc_His_kin_sub3_dim/P"/>
</dbReference>
<dbReference type="Gene3D" id="1.20.5.1930">
    <property type="match status" value="1"/>
</dbReference>
<feature type="transmembrane region" description="Helical" evidence="4">
    <location>
        <begin position="177"/>
        <end position="202"/>
    </location>
</feature>
<feature type="transmembrane region" description="Helical" evidence="4">
    <location>
        <begin position="54"/>
        <end position="74"/>
    </location>
</feature>
<keyword evidence="1" id="KW-0808">Transferase</keyword>